<dbReference type="GO" id="GO:0015074">
    <property type="term" value="P:DNA integration"/>
    <property type="evidence" value="ECO:0007669"/>
    <property type="project" value="UniProtKB-KW"/>
</dbReference>
<dbReference type="eggNOG" id="COG4974">
    <property type="taxonomic scope" value="Bacteria"/>
</dbReference>
<evidence type="ECO:0000256" key="5">
    <source>
        <dbReference type="PROSITE-ProRule" id="PRU01248"/>
    </source>
</evidence>
<dbReference type="AlphaFoldDB" id="K7QZ33"/>
<dbReference type="SUPFAM" id="SSF56349">
    <property type="entry name" value="DNA breaking-rejoining enzymes"/>
    <property type="match status" value="1"/>
</dbReference>
<evidence type="ECO:0000259" key="6">
    <source>
        <dbReference type="PROSITE" id="PS51898"/>
    </source>
</evidence>
<dbReference type="Pfam" id="PF00589">
    <property type="entry name" value="Phage_integrase"/>
    <property type="match status" value="1"/>
</dbReference>
<evidence type="ECO:0000256" key="2">
    <source>
        <dbReference type="ARBA" id="ARBA00022908"/>
    </source>
</evidence>
<dbReference type="Proteomes" id="UP000000211">
    <property type="component" value="Chromosome"/>
</dbReference>
<evidence type="ECO:0000256" key="3">
    <source>
        <dbReference type="ARBA" id="ARBA00023125"/>
    </source>
</evidence>
<dbReference type="PANTHER" id="PTHR30349">
    <property type="entry name" value="PHAGE INTEGRASE-RELATED"/>
    <property type="match status" value="1"/>
</dbReference>
<protein>
    <submittedName>
        <fullName evidence="8">Site-specific recombinase XerD</fullName>
    </submittedName>
</protein>
<gene>
    <name evidence="8" type="ORF">Theos_1017</name>
</gene>
<name>K7QZ33_THEOS</name>
<organism evidence="8 9">
    <name type="scientific">Thermus oshimai JL-2</name>
    <dbReference type="NCBI Taxonomy" id="751945"/>
    <lineage>
        <taxon>Bacteria</taxon>
        <taxon>Thermotogati</taxon>
        <taxon>Deinococcota</taxon>
        <taxon>Deinococci</taxon>
        <taxon>Thermales</taxon>
        <taxon>Thermaceae</taxon>
        <taxon>Thermus</taxon>
    </lineage>
</organism>
<dbReference type="InterPro" id="IPR044068">
    <property type="entry name" value="CB"/>
</dbReference>
<proteinExistence type="inferred from homology"/>
<dbReference type="InterPro" id="IPR004107">
    <property type="entry name" value="Integrase_SAM-like_N"/>
</dbReference>
<reference evidence="8 9" key="1">
    <citation type="journal article" date="2013" name="Genome Announc.">
        <title>Whole Genome Sequencing of Thermus oshimai JL-2 and Thermus thermophilus JL-18, Incomplete Denitrifiers from the United States Great Basin.</title>
        <authorList>
            <person name="Murugapiran S.K."/>
            <person name="Huntemann M."/>
            <person name="Wei C.L."/>
            <person name="Han J."/>
            <person name="Detter J.C."/>
            <person name="Han C.S."/>
            <person name="Erkkila T.H."/>
            <person name="Teshima H."/>
            <person name="Chen A."/>
            <person name="Kyrpides N."/>
            <person name="Mavrommatis K."/>
            <person name="Markowitz V."/>
            <person name="Szeto E."/>
            <person name="Ivanova N."/>
            <person name="Pagani I."/>
            <person name="Lam J."/>
            <person name="McDonald A.I."/>
            <person name="Dodsworth J.A."/>
            <person name="Pati A."/>
            <person name="Goodwin L."/>
            <person name="Peters L."/>
            <person name="Pitluck S."/>
            <person name="Woyke T."/>
            <person name="Hedlund B.P."/>
        </authorList>
    </citation>
    <scope>NUCLEOTIDE SEQUENCE</scope>
    <source>
        <strain evidence="8 9">JL-2</strain>
    </source>
</reference>
<keyword evidence="3 5" id="KW-0238">DNA-binding</keyword>
<dbReference type="InterPro" id="IPR013762">
    <property type="entry name" value="Integrase-like_cat_sf"/>
</dbReference>
<evidence type="ECO:0000259" key="7">
    <source>
        <dbReference type="PROSITE" id="PS51900"/>
    </source>
</evidence>
<evidence type="ECO:0000256" key="1">
    <source>
        <dbReference type="ARBA" id="ARBA00008857"/>
    </source>
</evidence>
<dbReference type="STRING" id="751945.Theos_1017"/>
<dbReference type="RefSeq" id="WP_016329261.1">
    <property type="nucleotide sequence ID" value="NC_019386.1"/>
</dbReference>
<dbReference type="OrthoDB" id="9801717at2"/>
<dbReference type="InterPro" id="IPR010998">
    <property type="entry name" value="Integrase_recombinase_N"/>
</dbReference>
<dbReference type="CDD" id="cd00397">
    <property type="entry name" value="DNA_BRE_C"/>
    <property type="match status" value="1"/>
</dbReference>
<evidence type="ECO:0000256" key="4">
    <source>
        <dbReference type="ARBA" id="ARBA00023172"/>
    </source>
</evidence>
<dbReference type="EMBL" id="CP003249">
    <property type="protein sequence ID" value="AFV76070.1"/>
    <property type="molecule type" value="Genomic_DNA"/>
</dbReference>
<dbReference type="InterPro" id="IPR011010">
    <property type="entry name" value="DNA_brk_join_enz"/>
</dbReference>
<accession>K7QZ33</accession>
<dbReference type="InterPro" id="IPR002104">
    <property type="entry name" value="Integrase_catalytic"/>
</dbReference>
<keyword evidence="2" id="KW-0229">DNA integration</keyword>
<dbReference type="PROSITE" id="PS51898">
    <property type="entry name" value="TYR_RECOMBINASE"/>
    <property type="match status" value="1"/>
</dbReference>
<feature type="domain" description="Tyr recombinase" evidence="6">
    <location>
        <begin position="154"/>
        <end position="349"/>
    </location>
</feature>
<evidence type="ECO:0000313" key="9">
    <source>
        <dbReference type="Proteomes" id="UP000000211"/>
    </source>
</evidence>
<sequence length="356" mass="40140">MLRPLPNYEDPAKRRLEAVRAAHEGDLEGLIALLGYHLAHKSGKRTALSARTLELYALAVRDFFRYLWPEGAPGPRVPLLQVTPDHIDAWLADLLAHGGHTVPPEERRPLKPSTAASYLAGIRALYRALKWAGAVRENPTLEVRPPKDPTPRHERRPALPQTLYRRLLNLIQKGGKELQEAEYKRFRDLLILRLMGEVGLRISEVEGLNVEDFDPVEEELHIQRGKGGKARTVPLPPDLAEGLQAWLKVRTLHAAPGEKALFINLGGRKAHGRRLRAWTIRKELSEALRALEAPRRYYGPHSLRHLAGTRLYQATGDLYLVATLLGHADVSTSQIYAKMDRSRLKEAVRNLYGKKP</sequence>
<dbReference type="Gene3D" id="1.10.443.10">
    <property type="entry name" value="Intergrase catalytic core"/>
    <property type="match status" value="1"/>
</dbReference>
<keyword evidence="9" id="KW-1185">Reference proteome</keyword>
<dbReference type="GO" id="GO:0006310">
    <property type="term" value="P:DNA recombination"/>
    <property type="evidence" value="ECO:0007669"/>
    <property type="project" value="UniProtKB-KW"/>
</dbReference>
<dbReference type="Gene3D" id="1.10.150.130">
    <property type="match status" value="1"/>
</dbReference>
<dbReference type="PANTHER" id="PTHR30349:SF41">
    <property type="entry name" value="INTEGRASE_RECOMBINASE PROTEIN MJ0367-RELATED"/>
    <property type="match status" value="1"/>
</dbReference>
<feature type="domain" description="Core-binding (CB)" evidence="7">
    <location>
        <begin position="28"/>
        <end position="130"/>
    </location>
</feature>
<dbReference type="HOGENOM" id="CLU_027562_5_0_0"/>
<dbReference type="PATRIC" id="fig|751945.3.peg.1010"/>
<dbReference type="PROSITE" id="PS51900">
    <property type="entry name" value="CB"/>
    <property type="match status" value="1"/>
</dbReference>
<keyword evidence="4" id="KW-0233">DNA recombination</keyword>
<dbReference type="InterPro" id="IPR050090">
    <property type="entry name" value="Tyrosine_recombinase_XerCD"/>
</dbReference>
<dbReference type="GO" id="GO:0003677">
    <property type="term" value="F:DNA binding"/>
    <property type="evidence" value="ECO:0007669"/>
    <property type="project" value="UniProtKB-UniRule"/>
</dbReference>
<comment type="similarity">
    <text evidence="1">Belongs to the 'phage' integrase family.</text>
</comment>
<dbReference type="KEGG" id="tos:Theos_1017"/>
<dbReference type="Pfam" id="PF02899">
    <property type="entry name" value="Phage_int_SAM_1"/>
    <property type="match status" value="1"/>
</dbReference>
<evidence type="ECO:0000313" key="8">
    <source>
        <dbReference type="EMBL" id="AFV76070.1"/>
    </source>
</evidence>